<dbReference type="PANTHER" id="PTHR45528">
    <property type="entry name" value="SENSOR HISTIDINE KINASE CPXA"/>
    <property type="match status" value="1"/>
</dbReference>
<dbReference type="PANTHER" id="PTHR45528:SF1">
    <property type="entry name" value="SENSOR HISTIDINE KINASE CPXA"/>
    <property type="match status" value="1"/>
</dbReference>
<keyword evidence="8" id="KW-0547">Nucleotide-binding</keyword>
<evidence type="ECO:0000256" key="10">
    <source>
        <dbReference type="ARBA" id="ARBA00022840"/>
    </source>
</evidence>
<dbReference type="SUPFAM" id="SSF47384">
    <property type="entry name" value="Homodimeric domain of signal transducing histidine kinase"/>
    <property type="match status" value="1"/>
</dbReference>
<comment type="catalytic activity">
    <reaction evidence="1">
        <text>ATP + protein L-histidine = ADP + protein N-phospho-L-histidine.</text>
        <dbReference type="EC" id="2.7.13.3"/>
    </reaction>
</comment>
<keyword evidence="5" id="KW-0597">Phosphoprotein</keyword>
<evidence type="ECO:0000256" key="5">
    <source>
        <dbReference type="ARBA" id="ARBA00022553"/>
    </source>
</evidence>
<keyword evidence="12" id="KW-0902">Two-component regulatory system</keyword>
<feature type="transmembrane region" description="Helical" evidence="14">
    <location>
        <begin position="150"/>
        <end position="174"/>
    </location>
</feature>
<dbReference type="SMART" id="SM00387">
    <property type="entry name" value="HATPase_c"/>
    <property type="match status" value="1"/>
</dbReference>
<dbReference type="CDD" id="cd00082">
    <property type="entry name" value="HisKA"/>
    <property type="match status" value="1"/>
</dbReference>
<evidence type="ECO:0000256" key="12">
    <source>
        <dbReference type="ARBA" id="ARBA00023012"/>
    </source>
</evidence>
<evidence type="ECO:0000256" key="2">
    <source>
        <dbReference type="ARBA" id="ARBA00004651"/>
    </source>
</evidence>
<evidence type="ECO:0000256" key="8">
    <source>
        <dbReference type="ARBA" id="ARBA00022741"/>
    </source>
</evidence>
<evidence type="ECO:0000256" key="14">
    <source>
        <dbReference type="SAM" id="Phobius"/>
    </source>
</evidence>
<dbReference type="SMART" id="SM00388">
    <property type="entry name" value="HisKA"/>
    <property type="match status" value="1"/>
</dbReference>
<organism evidence="16 17">
    <name type="scientific">Acidilutibacter cellobiosedens</name>
    <dbReference type="NCBI Taxonomy" id="2507161"/>
    <lineage>
        <taxon>Bacteria</taxon>
        <taxon>Bacillati</taxon>
        <taxon>Bacillota</taxon>
        <taxon>Tissierellia</taxon>
        <taxon>Tissierellales</taxon>
        <taxon>Acidilutibacteraceae</taxon>
        <taxon>Acidilutibacter</taxon>
    </lineage>
</organism>
<feature type="domain" description="Histidine kinase" evidence="15">
    <location>
        <begin position="235"/>
        <end position="454"/>
    </location>
</feature>
<feature type="transmembrane region" description="Helical" evidence="14">
    <location>
        <begin position="12"/>
        <end position="35"/>
    </location>
</feature>
<evidence type="ECO:0000256" key="1">
    <source>
        <dbReference type="ARBA" id="ARBA00000085"/>
    </source>
</evidence>
<dbReference type="GO" id="GO:0000155">
    <property type="term" value="F:phosphorelay sensor kinase activity"/>
    <property type="evidence" value="ECO:0007669"/>
    <property type="project" value="InterPro"/>
</dbReference>
<evidence type="ECO:0000256" key="11">
    <source>
        <dbReference type="ARBA" id="ARBA00022989"/>
    </source>
</evidence>
<comment type="subcellular location">
    <subcellularLocation>
        <location evidence="2">Cell membrane</location>
        <topology evidence="2">Multi-pass membrane protein</topology>
    </subcellularLocation>
</comment>
<dbReference type="Pfam" id="PF02518">
    <property type="entry name" value="HATPase_c"/>
    <property type="match status" value="1"/>
</dbReference>
<keyword evidence="4" id="KW-1003">Cell membrane</keyword>
<proteinExistence type="predicted"/>
<dbReference type="EC" id="2.7.13.3" evidence="3"/>
<keyword evidence="13 14" id="KW-0472">Membrane</keyword>
<gene>
    <name evidence="16" type="ORF">EQM13_11845</name>
</gene>
<keyword evidence="11 14" id="KW-1133">Transmembrane helix</keyword>
<evidence type="ECO:0000256" key="4">
    <source>
        <dbReference type="ARBA" id="ARBA00022475"/>
    </source>
</evidence>
<dbReference type="InterPro" id="IPR003661">
    <property type="entry name" value="HisK_dim/P_dom"/>
</dbReference>
<dbReference type="GO" id="GO:0005886">
    <property type="term" value="C:plasma membrane"/>
    <property type="evidence" value="ECO:0007669"/>
    <property type="project" value="UniProtKB-SubCell"/>
</dbReference>
<accession>A0A410QDY8</accession>
<protein>
    <recommendedName>
        <fullName evidence="3">histidine kinase</fullName>
        <ecNumber evidence="3">2.7.13.3</ecNumber>
    </recommendedName>
</protein>
<sequence length="456" mass="51426">MKTAQRFFRKYLLSTFGILLLFLLLNCILVTVIAISSSNLSAKSDLPISRLAKLITVNDKGIETDKNFSKLLYEQNAWAMILNDRGKVIWEENLPEELPRNYTSTQIAQFSKWYLQDYPVRVWKHPAGLFVVGYPKHSVVKYTFTMDYDYLFSGLIGIIVIFSANILLMLILFWHNIHRVEKAVSPILTGIEMMAEGKSVKLTEKGELKEINTELNKAVNQLIKKDSARSEWICAISHDIRTPLSIMLGYAGEIEDDDRLTTETRTQAGIIRKHGEKLRKLIMDLNLASKLEYSMEPINKTLISPVELTRQVISDFLNNGLDSSFVLDLKTHSCAEKIVIEGDSDLLARMLENLIHNSITHNPHGCNINVTISDDENCCVIVVEDTGKGISPTLLERLNSAQVKSIVCDKGGEPVHGLGLNLVRQIVKAHKGKISFQNVEPHGLRISIKFPIKNKV</sequence>
<name>A0A410QDY8_9FIRM</name>
<dbReference type="InterPro" id="IPR036097">
    <property type="entry name" value="HisK_dim/P_sf"/>
</dbReference>
<keyword evidence="7 14" id="KW-0812">Transmembrane</keyword>
<dbReference type="RefSeq" id="WP_128752764.1">
    <property type="nucleotide sequence ID" value="NZ_CP035282.1"/>
</dbReference>
<evidence type="ECO:0000256" key="7">
    <source>
        <dbReference type="ARBA" id="ARBA00022692"/>
    </source>
</evidence>
<dbReference type="InterPro" id="IPR003594">
    <property type="entry name" value="HATPase_dom"/>
</dbReference>
<evidence type="ECO:0000313" key="17">
    <source>
        <dbReference type="Proteomes" id="UP000287969"/>
    </source>
</evidence>
<evidence type="ECO:0000256" key="3">
    <source>
        <dbReference type="ARBA" id="ARBA00012438"/>
    </source>
</evidence>
<dbReference type="PROSITE" id="PS50109">
    <property type="entry name" value="HIS_KIN"/>
    <property type="match status" value="1"/>
</dbReference>
<keyword evidence="10" id="KW-0067">ATP-binding</keyword>
<dbReference type="KEGG" id="spoa:EQM13_11845"/>
<dbReference type="InterPro" id="IPR004358">
    <property type="entry name" value="Sig_transdc_His_kin-like_C"/>
</dbReference>
<keyword evidence="17" id="KW-1185">Reference proteome</keyword>
<evidence type="ECO:0000313" key="16">
    <source>
        <dbReference type="EMBL" id="QAT62233.1"/>
    </source>
</evidence>
<dbReference type="Proteomes" id="UP000287969">
    <property type="component" value="Chromosome"/>
</dbReference>
<evidence type="ECO:0000256" key="13">
    <source>
        <dbReference type="ARBA" id="ARBA00023136"/>
    </source>
</evidence>
<dbReference type="InterPro" id="IPR036890">
    <property type="entry name" value="HATPase_C_sf"/>
</dbReference>
<keyword evidence="6" id="KW-0808">Transferase</keyword>
<dbReference type="AlphaFoldDB" id="A0A410QDY8"/>
<dbReference type="EMBL" id="CP035282">
    <property type="protein sequence ID" value="QAT62233.1"/>
    <property type="molecule type" value="Genomic_DNA"/>
</dbReference>
<evidence type="ECO:0000259" key="15">
    <source>
        <dbReference type="PROSITE" id="PS50109"/>
    </source>
</evidence>
<keyword evidence="9 16" id="KW-0418">Kinase</keyword>
<evidence type="ECO:0000256" key="6">
    <source>
        <dbReference type="ARBA" id="ARBA00022679"/>
    </source>
</evidence>
<evidence type="ECO:0000256" key="9">
    <source>
        <dbReference type="ARBA" id="ARBA00022777"/>
    </source>
</evidence>
<dbReference type="OrthoDB" id="368131at2"/>
<dbReference type="Gene3D" id="1.10.287.130">
    <property type="match status" value="1"/>
</dbReference>
<dbReference type="GO" id="GO:0005524">
    <property type="term" value="F:ATP binding"/>
    <property type="evidence" value="ECO:0007669"/>
    <property type="project" value="UniProtKB-KW"/>
</dbReference>
<dbReference type="Pfam" id="PF00512">
    <property type="entry name" value="HisKA"/>
    <property type="match status" value="1"/>
</dbReference>
<dbReference type="SUPFAM" id="SSF55874">
    <property type="entry name" value="ATPase domain of HSP90 chaperone/DNA topoisomerase II/histidine kinase"/>
    <property type="match status" value="1"/>
</dbReference>
<dbReference type="Gene3D" id="3.30.565.10">
    <property type="entry name" value="Histidine kinase-like ATPase, C-terminal domain"/>
    <property type="match status" value="1"/>
</dbReference>
<dbReference type="InterPro" id="IPR005467">
    <property type="entry name" value="His_kinase_dom"/>
</dbReference>
<dbReference type="InterPro" id="IPR050398">
    <property type="entry name" value="HssS/ArlS-like"/>
</dbReference>
<dbReference type="PRINTS" id="PR00344">
    <property type="entry name" value="BCTRLSENSOR"/>
</dbReference>
<reference evidence="17" key="1">
    <citation type="submission" date="2019-01" db="EMBL/GenBank/DDBJ databases">
        <title>Draft genomes of a novel of Sporanaerobacter strains.</title>
        <authorList>
            <person name="Ma S."/>
        </authorList>
    </citation>
    <scope>NUCLEOTIDE SEQUENCE [LARGE SCALE GENOMIC DNA]</scope>
    <source>
        <strain evidence="17">NJN-17</strain>
    </source>
</reference>